<sequence>MRPNITIIIPEPYIPLDEYCRRTGTNRETAKNLIEYGKLPIKPKGKQKNGLIEVNMAALTVWALNECNVSLQG</sequence>
<proteinExistence type="predicted"/>
<name>A0ABY5CZI9_9GAMM</name>
<dbReference type="RefSeq" id="WP_252961984.1">
    <property type="nucleotide sequence ID" value="NZ_CAMKHK010000004.1"/>
</dbReference>
<dbReference type="EMBL" id="CP074347">
    <property type="protein sequence ID" value="USV03342.1"/>
    <property type="molecule type" value="Genomic_DNA"/>
</dbReference>
<protein>
    <submittedName>
        <fullName evidence="1">Regulator</fullName>
    </submittedName>
</protein>
<evidence type="ECO:0000313" key="2">
    <source>
        <dbReference type="Proteomes" id="UP001056873"/>
    </source>
</evidence>
<organism evidence="1 2">
    <name type="scientific">Serratia entomophila</name>
    <dbReference type="NCBI Taxonomy" id="42906"/>
    <lineage>
        <taxon>Bacteria</taxon>
        <taxon>Pseudomonadati</taxon>
        <taxon>Pseudomonadota</taxon>
        <taxon>Gammaproteobacteria</taxon>
        <taxon>Enterobacterales</taxon>
        <taxon>Yersiniaceae</taxon>
        <taxon>Serratia</taxon>
    </lineage>
</organism>
<evidence type="ECO:0000313" key="1">
    <source>
        <dbReference type="EMBL" id="USV03342.1"/>
    </source>
</evidence>
<reference evidence="1" key="1">
    <citation type="journal article" date="2022" name="BMC Genomics">
        <title>Genome sequence of the entomopathogenic Serratia entomophila isolate 626 and characterisation of the species specific itaconate degradation pathway.</title>
        <authorList>
            <person name="Vaughan A.L."/>
            <person name="Altermann E."/>
            <person name="Glare T.R."/>
            <person name="Hurst M.R.H."/>
        </authorList>
    </citation>
    <scope>NUCLEOTIDE SEQUENCE</scope>
    <source>
        <strain evidence="1">626</strain>
    </source>
</reference>
<gene>
    <name evidence="1" type="ORF">KFQ06_20725</name>
</gene>
<dbReference type="Proteomes" id="UP001056873">
    <property type="component" value="Chromosome"/>
</dbReference>
<accession>A0ABY5CZI9</accession>
<keyword evidence="2" id="KW-1185">Reference proteome</keyword>